<evidence type="ECO:0000313" key="3">
    <source>
        <dbReference type="Proteomes" id="UP001054837"/>
    </source>
</evidence>
<feature type="region of interest" description="Disordered" evidence="1">
    <location>
        <begin position="1"/>
        <end position="21"/>
    </location>
</feature>
<comment type="caution">
    <text evidence="2">The sequence shown here is derived from an EMBL/GenBank/DDBJ whole genome shotgun (WGS) entry which is preliminary data.</text>
</comment>
<dbReference type="EMBL" id="BPLQ01012838">
    <property type="protein sequence ID" value="GIY68127.1"/>
    <property type="molecule type" value="Genomic_DNA"/>
</dbReference>
<reference evidence="2 3" key="1">
    <citation type="submission" date="2021-06" db="EMBL/GenBank/DDBJ databases">
        <title>Caerostris darwini draft genome.</title>
        <authorList>
            <person name="Kono N."/>
            <person name="Arakawa K."/>
        </authorList>
    </citation>
    <scope>NUCLEOTIDE SEQUENCE [LARGE SCALE GENOMIC DNA]</scope>
</reference>
<feature type="compositionally biased region" description="Basic residues" evidence="1">
    <location>
        <begin position="55"/>
        <end position="76"/>
    </location>
</feature>
<dbReference type="AlphaFoldDB" id="A0AAV4VDB8"/>
<feature type="region of interest" description="Disordered" evidence="1">
    <location>
        <begin position="43"/>
        <end position="87"/>
    </location>
</feature>
<proteinExistence type="predicted"/>
<feature type="compositionally biased region" description="Basic and acidic residues" evidence="1">
    <location>
        <begin position="8"/>
        <end position="19"/>
    </location>
</feature>
<gene>
    <name evidence="2" type="ORF">CDAR_33391</name>
</gene>
<keyword evidence="3" id="KW-1185">Reference proteome</keyword>
<organism evidence="2 3">
    <name type="scientific">Caerostris darwini</name>
    <dbReference type="NCBI Taxonomy" id="1538125"/>
    <lineage>
        <taxon>Eukaryota</taxon>
        <taxon>Metazoa</taxon>
        <taxon>Ecdysozoa</taxon>
        <taxon>Arthropoda</taxon>
        <taxon>Chelicerata</taxon>
        <taxon>Arachnida</taxon>
        <taxon>Araneae</taxon>
        <taxon>Araneomorphae</taxon>
        <taxon>Entelegynae</taxon>
        <taxon>Araneoidea</taxon>
        <taxon>Araneidae</taxon>
        <taxon>Caerostris</taxon>
    </lineage>
</organism>
<evidence type="ECO:0000313" key="2">
    <source>
        <dbReference type="EMBL" id="GIY68127.1"/>
    </source>
</evidence>
<protein>
    <submittedName>
        <fullName evidence="2">Uncharacterized protein</fullName>
    </submittedName>
</protein>
<dbReference type="Proteomes" id="UP001054837">
    <property type="component" value="Unassembled WGS sequence"/>
</dbReference>
<evidence type="ECO:0000256" key="1">
    <source>
        <dbReference type="SAM" id="MobiDB-lite"/>
    </source>
</evidence>
<sequence>MVPESENEAQKAIEKDKRGHQAGRFTVFRKQSVIGRHARIGVQQRRQLAGAGRGRGGRGRPVRKHFSQKGRLKAKSHPPPTDEKLSNCLTPVPEIYRW</sequence>
<accession>A0AAV4VDB8</accession>
<name>A0AAV4VDB8_9ARAC</name>